<evidence type="ECO:0000256" key="10">
    <source>
        <dbReference type="SAM" id="MobiDB-lite"/>
    </source>
</evidence>
<dbReference type="Pfam" id="PF00005">
    <property type="entry name" value="ABC_tran"/>
    <property type="match status" value="2"/>
</dbReference>
<dbReference type="Proteomes" id="UP000664169">
    <property type="component" value="Unassembled WGS sequence"/>
</dbReference>
<dbReference type="Gene3D" id="3.40.50.300">
    <property type="entry name" value="P-loop containing nucleotide triphosphate hydrolases"/>
    <property type="match status" value="2"/>
</dbReference>
<dbReference type="FunFam" id="3.40.50.300:FF:000825">
    <property type="entry name" value="ABC bile acid transporter"/>
    <property type="match status" value="1"/>
</dbReference>
<feature type="region of interest" description="Disordered" evidence="10">
    <location>
        <begin position="228"/>
        <end position="248"/>
    </location>
</feature>
<evidence type="ECO:0000256" key="3">
    <source>
        <dbReference type="ARBA" id="ARBA00022692"/>
    </source>
</evidence>
<dbReference type="SUPFAM" id="SSF90123">
    <property type="entry name" value="ABC transporter transmembrane region"/>
    <property type="match status" value="2"/>
</dbReference>
<feature type="transmembrane region" description="Helical" evidence="11">
    <location>
        <begin position="982"/>
        <end position="1002"/>
    </location>
</feature>
<evidence type="ECO:0000256" key="7">
    <source>
        <dbReference type="ARBA" id="ARBA00022989"/>
    </source>
</evidence>
<feature type="transmembrane region" description="Helical" evidence="11">
    <location>
        <begin position="788"/>
        <end position="808"/>
    </location>
</feature>
<dbReference type="OrthoDB" id="6500128at2759"/>
<dbReference type="CDD" id="cd18596">
    <property type="entry name" value="ABC_6TM_VMR1_D1_like"/>
    <property type="match status" value="1"/>
</dbReference>
<dbReference type="PROSITE" id="PS50929">
    <property type="entry name" value="ABC_TM1F"/>
    <property type="match status" value="2"/>
</dbReference>
<dbReference type="CDD" id="cd03244">
    <property type="entry name" value="ABCC_MRP_domain2"/>
    <property type="match status" value="1"/>
</dbReference>
<feature type="transmembrane region" description="Helical" evidence="11">
    <location>
        <begin position="955"/>
        <end position="976"/>
    </location>
</feature>
<evidence type="ECO:0000256" key="8">
    <source>
        <dbReference type="ARBA" id="ARBA00023136"/>
    </source>
</evidence>
<organism evidence="14 15">
    <name type="scientific">Gomphillus americanus</name>
    <dbReference type="NCBI Taxonomy" id="1940652"/>
    <lineage>
        <taxon>Eukaryota</taxon>
        <taxon>Fungi</taxon>
        <taxon>Dikarya</taxon>
        <taxon>Ascomycota</taxon>
        <taxon>Pezizomycotina</taxon>
        <taxon>Lecanoromycetes</taxon>
        <taxon>OSLEUM clade</taxon>
        <taxon>Ostropomycetidae</taxon>
        <taxon>Ostropales</taxon>
        <taxon>Graphidaceae</taxon>
        <taxon>Gomphilloideae</taxon>
        <taxon>Gomphillus</taxon>
    </lineage>
</organism>
<dbReference type="PROSITE" id="PS50893">
    <property type="entry name" value="ABC_TRANSPORTER_2"/>
    <property type="match status" value="2"/>
</dbReference>
<feature type="region of interest" description="Disordered" evidence="10">
    <location>
        <begin position="720"/>
        <end position="757"/>
    </location>
</feature>
<keyword evidence="7 11" id="KW-1133">Transmembrane helix</keyword>
<feature type="domain" description="ABC transmembrane type-1" evidence="13">
    <location>
        <begin position="116"/>
        <end position="440"/>
    </location>
</feature>
<dbReference type="GO" id="GO:0000329">
    <property type="term" value="C:fungal-type vacuole membrane"/>
    <property type="evidence" value="ECO:0007669"/>
    <property type="project" value="TreeGrafter"/>
</dbReference>
<dbReference type="PROSITE" id="PS00211">
    <property type="entry name" value="ABC_TRANSPORTER_1"/>
    <property type="match status" value="2"/>
</dbReference>
<dbReference type="Gene3D" id="1.20.1560.10">
    <property type="entry name" value="ABC transporter type 1, transmembrane domain"/>
    <property type="match status" value="2"/>
</dbReference>
<feature type="transmembrane region" description="Helical" evidence="11">
    <location>
        <begin position="148"/>
        <end position="167"/>
    </location>
</feature>
<feature type="transmembrane region" description="Helical" evidence="11">
    <location>
        <begin position="6"/>
        <end position="23"/>
    </location>
</feature>
<keyword evidence="9" id="KW-0325">Glycoprotein</keyword>
<comment type="subcellular location">
    <subcellularLocation>
        <location evidence="1">Membrane</location>
        <topology evidence="1">Multi-pass membrane protein</topology>
    </subcellularLocation>
</comment>
<feature type="transmembrane region" description="Helical" evidence="11">
    <location>
        <begin position="297"/>
        <end position="316"/>
    </location>
</feature>
<dbReference type="InterPro" id="IPR050173">
    <property type="entry name" value="ABC_transporter_C-like"/>
</dbReference>
<dbReference type="InterPro" id="IPR036640">
    <property type="entry name" value="ABC1_TM_sf"/>
</dbReference>
<feature type="domain" description="ABC transmembrane type-1" evidence="13">
    <location>
        <begin position="800"/>
        <end position="1121"/>
    </location>
</feature>
<dbReference type="InterPro" id="IPR003593">
    <property type="entry name" value="AAA+_ATPase"/>
</dbReference>
<dbReference type="InterPro" id="IPR027417">
    <property type="entry name" value="P-loop_NTPase"/>
</dbReference>
<keyword evidence="4" id="KW-0677">Repeat</keyword>
<evidence type="ECO:0008006" key="16">
    <source>
        <dbReference type="Google" id="ProtNLM"/>
    </source>
</evidence>
<evidence type="ECO:0000256" key="9">
    <source>
        <dbReference type="ARBA" id="ARBA00023180"/>
    </source>
</evidence>
<evidence type="ECO:0000256" key="6">
    <source>
        <dbReference type="ARBA" id="ARBA00022840"/>
    </source>
</evidence>
<dbReference type="InterPro" id="IPR011527">
    <property type="entry name" value="ABC1_TM_dom"/>
</dbReference>
<feature type="transmembrane region" description="Helical" evidence="11">
    <location>
        <begin position="409"/>
        <end position="428"/>
    </location>
</feature>
<dbReference type="EMBL" id="CAJPDQ010000014">
    <property type="protein sequence ID" value="CAF9919546.1"/>
    <property type="molecule type" value="Genomic_DNA"/>
</dbReference>
<name>A0A8H3F7H2_9LECA</name>
<feature type="transmembrane region" description="Helical" evidence="11">
    <location>
        <begin position="116"/>
        <end position="136"/>
    </location>
</feature>
<feature type="transmembrane region" description="Helical" evidence="11">
    <location>
        <begin position="882"/>
        <end position="904"/>
    </location>
</feature>
<dbReference type="CDD" id="cd03250">
    <property type="entry name" value="ABCC_MRP_domain1"/>
    <property type="match status" value="1"/>
</dbReference>
<comment type="caution">
    <text evidence="14">The sequence shown here is derived from an EMBL/GenBank/DDBJ whole genome shotgun (WGS) entry which is preliminary data.</text>
</comment>
<feature type="region of interest" description="Disordered" evidence="10">
    <location>
        <begin position="1294"/>
        <end position="1325"/>
    </location>
</feature>
<feature type="compositionally biased region" description="Basic and acidic residues" evidence="10">
    <location>
        <begin position="236"/>
        <end position="247"/>
    </location>
</feature>
<evidence type="ECO:0000256" key="11">
    <source>
        <dbReference type="SAM" id="Phobius"/>
    </source>
</evidence>
<feature type="transmembrane region" description="Helical" evidence="11">
    <location>
        <begin position="271"/>
        <end position="291"/>
    </location>
</feature>
<evidence type="ECO:0000259" key="13">
    <source>
        <dbReference type="PROSITE" id="PS50929"/>
    </source>
</evidence>
<dbReference type="CDD" id="cd18604">
    <property type="entry name" value="ABC_6TM_VMR1_D2_like"/>
    <property type="match status" value="1"/>
</dbReference>
<dbReference type="GO" id="GO:0005524">
    <property type="term" value="F:ATP binding"/>
    <property type="evidence" value="ECO:0007669"/>
    <property type="project" value="UniProtKB-KW"/>
</dbReference>
<reference evidence="14" key="1">
    <citation type="submission" date="2021-03" db="EMBL/GenBank/DDBJ databases">
        <authorList>
            <person name="Tagirdzhanova G."/>
        </authorList>
    </citation>
    <scope>NUCLEOTIDE SEQUENCE</scope>
</reference>
<dbReference type="InterPro" id="IPR017871">
    <property type="entry name" value="ABC_transporter-like_CS"/>
</dbReference>
<evidence type="ECO:0000256" key="5">
    <source>
        <dbReference type="ARBA" id="ARBA00022741"/>
    </source>
</evidence>
<keyword evidence="8 11" id="KW-0472">Membrane</keyword>
<feature type="compositionally biased region" description="Polar residues" evidence="10">
    <location>
        <begin position="1304"/>
        <end position="1319"/>
    </location>
</feature>
<keyword evidence="5" id="KW-0547">Nucleotide-binding</keyword>
<evidence type="ECO:0000313" key="14">
    <source>
        <dbReference type="EMBL" id="CAF9919546.1"/>
    </source>
</evidence>
<dbReference type="PANTHER" id="PTHR24223">
    <property type="entry name" value="ATP-BINDING CASSETTE SUB-FAMILY C"/>
    <property type="match status" value="1"/>
</dbReference>
<proteinExistence type="predicted"/>
<dbReference type="GO" id="GO:0140359">
    <property type="term" value="F:ABC-type transporter activity"/>
    <property type="evidence" value="ECO:0007669"/>
    <property type="project" value="InterPro"/>
</dbReference>
<feature type="transmembrane region" description="Helical" evidence="11">
    <location>
        <begin position="1073"/>
        <end position="1091"/>
    </location>
</feature>
<dbReference type="Pfam" id="PF00664">
    <property type="entry name" value="ABC_membrane"/>
    <property type="match status" value="2"/>
</dbReference>
<keyword evidence="15" id="KW-1185">Reference proteome</keyword>
<feature type="domain" description="ABC transporter" evidence="12">
    <location>
        <begin position="1161"/>
        <end position="1471"/>
    </location>
</feature>
<feature type="domain" description="ABC transporter" evidence="12">
    <location>
        <begin position="474"/>
        <end position="722"/>
    </location>
</feature>
<feature type="compositionally biased region" description="Basic and acidic residues" evidence="10">
    <location>
        <begin position="747"/>
        <end position="757"/>
    </location>
</feature>
<dbReference type="InterPro" id="IPR003439">
    <property type="entry name" value="ABC_transporter-like_ATP-bd"/>
</dbReference>
<evidence type="ECO:0000259" key="12">
    <source>
        <dbReference type="PROSITE" id="PS50893"/>
    </source>
</evidence>
<keyword evidence="2" id="KW-0813">Transport</keyword>
<dbReference type="SUPFAM" id="SSF52540">
    <property type="entry name" value="P-loop containing nucleoside triphosphate hydrolases"/>
    <property type="match status" value="2"/>
</dbReference>
<dbReference type="GO" id="GO:0016887">
    <property type="term" value="F:ATP hydrolysis activity"/>
    <property type="evidence" value="ECO:0007669"/>
    <property type="project" value="InterPro"/>
</dbReference>
<feature type="transmembrane region" description="Helical" evidence="11">
    <location>
        <begin position="376"/>
        <end position="403"/>
    </location>
</feature>
<accession>A0A8H3F7H2</accession>
<evidence type="ECO:0000313" key="15">
    <source>
        <dbReference type="Proteomes" id="UP000664169"/>
    </source>
</evidence>
<gene>
    <name evidence="14" type="ORF">GOMPHAMPRED_001848</name>
</gene>
<keyword evidence="3 11" id="KW-0812">Transmembrane</keyword>
<evidence type="ECO:0000256" key="4">
    <source>
        <dbReference type="ARBA" id="ARBA00022737"/>
    </source>
</evidence>
<dbReference type="PANTHER" id="PTHR24223:SF353">
    <property type="entry name" value="ABC TRANSPORTER ATP-BINDING PROTEIN_PERMEASE VMR1-RELATED"/>
    <property type="match status" value="1"/>
</dbReference>
<keyword evidence="6" id="KW-0067">ATP-binding</keyword>
<evidence type="ECO:0000256" key="2">
    <source>
        <dbReference type="ARBA" id="ARBA00022448"/>
    </source>
</evidence>
<evidence type="ECO:0000256" key="1">
    <source>
        <dbReference type="ARBA" id="ARBA00004141"/>
    </source>
</evidence>
<dbReference type="SMART" id="SM00382">
    <property type="entry name" value="AAA"/>
    <property type="match status" value="2"/>
</dbReference>
<protein>
    <recommendedName>
        <fullName evidence="16">ATP-dependent bile acid permease</fullName>
    </recommendedName>
</protein>
<sequence length="1495" mass="166448">MSRSFEIVTFSLTSALMIITITTRKGNKTMFLQHEKRIEPSQEPLASLLSIVTFSWMDPLIWDGYKSPLEIGRVWNVLPKERSKVLLERYRLFKKTGQLTIHLIKFFSPDLLFQQIWAFIAAVFVFIPTLLLKAILEYVEDPLSVSRSTAWLYVVLLLVAGLISGAADGQALWRGRKICIQLRAVMVGEIYAKTLRRKAASAGDTEMSSSEKGHKRSFLDRLLGRNKKPAATQSKDSTKDKDKDKGDTQVNSGTIINLMSVDAFKVAEISAYWHFLLPTVPVQLVVAIFLLYRIMGWSALAGIAVMFGVLPLNVYFSNQFSAVQEQIMSATDARIHATNEVLQNVRIIKYFAWEDRFARNIDEKRWVEIKALRYRFVLWTVASIVWFGVPMVITASSFFLYTMVEKKPLYPSVAFTSLALFQLLRYPLDRLADMAAHVLESKVSIDRVEKFLNEEETGKYEQLAHVGKSGNEKIGIVNANFSWGSKDEGTNVENPAFRLINIDIDFKLGGLNVIAGPTGSGKTSVLMALLGEMTLLDGSVHLPGGYDRLSLKPGDDGLTDSVAYCAQQAWLVNDTIKQNILFASPYDEQRYQSVLSACALERDLEVFENGDETLVGEKGIVVSGGQKQRISLARALYCNARYVLLDDCLSAVDSHTAQHIFDHCINGPLMLHRTCILVTHNVALCVPEAKFVVVMNNGKIQIKGTPEKVIASGALGEDMQKSAGLSRPGTKAHSRATSVKDFEEDDRDKLKTDTAVPGDKKVREEVKDANTRTEEKATGSVDWQVVRLYLAAMGPWWFWIAILLGFSLENLSNAATNIWIRQWANSYHYESPQFAAQGMTFSSQSNNTADTVFWAPFKRIFPYASSSEASALSGGDDVSDGYYLGVYSVLSVLYMVICFVRLGWTFHGAIVASKKIHTMLLSAVLRAKFKFFDTTPLGQINNRFSKDLEAVDQEIAPVAAGVLQSLFQLVTIIILISVITPGFLIAGFFLTALYTGIGALYIRASRDLKRIESTLRSPLYQQFGETLSGVTTIRAYGDEKRFTTDNSQRVDTHNRPFIFLWGANRWLALRVDWAGALVSFFAATFVIINIGHVDAGAAGLSLTYALGFNENILWLVRLYAENEQNMNHMERIKKFLDVEQEAPAQIPETKPNASWPAEGAVEFVNYQTRYRPDLEPVLRNLSFKIKAQEKVGIVGRTGAGKSSLALAMFRGLEADQGKIVIDGVDIGTIGLQDLRENLTIVPQDPTLFTGTIRSNLDPFELFTDEEVFTALRRVHLIGPDSVISSHSSVIEDEEVDPLSRMRTNDSTVRDTTLPPSTADISAPAPTVMRRASISVPDELVLPAPAEISKTLTNTRENANVFHNLSSPVAESGTNLSQGQRQLLCLARALLKSPRVLLMDEATASIDYATDAKIQTTLRELKGSTIVTIAHRLQTIVDYDKVLVLEKGEVAEFDTPWDLIKKEDGIFRGMCEKSGDFEILLEMAEKARKSRQLVDV</sequence>